<dbReference type="Proteomes" id="UP001162131">
    <property type="component" value="Unassembled WGS sequence"/>
</dbReference>
<organism evidence="2 3">
    <name type="scientific">Blepharisma stoltei</name>
    <dbReference type="NCBI Taxonomy" id="1481888"/>
    <lineage>
        <taxon>Eukaryota</taxon>
        <taxon>Sar</taxon>
        <taxon>Alveolata</taxon>
        <taxon>Ciliophora</taxon>
        <taxon>Postciliodesmatophora</taxon>
        <taxon>Heterotrichea</taxon>
        <taxon>Heterotrichida</taxon>
        <taxon>Blepharismidae</taxon>
        <taxon>Blepharisma</taxon>
    </lineage>
</organism>
<dbReference type="GO" id="GO:0008092">
    <property type="term" value="F:cytoskeletal protein binding"/>
    <property type="evidence" value="ECO:0007669"/>
    <property type="project" value="TreeGrafter"/>
</dbReference>
<evidence type="ECO:0000313" key="3">
    <source>
        <dbReference type="Proteomes" id="UP001162131"/>
    </source>
</evidence>
<dbReference type="InterPro" id="IPR033602">
    <property type="entry name" value="CIMAP3"/>
</dbReference>
<feature type="compositionally biased region" description="Polar residues" evidence="1">
    <location>
        <begin position="54"/>
        <end position="84"/>
    </location>
</feature>
<dbReference type="AlphaFoldDB" id="A0AAU9KB21"/>
<dbReference type="PANTHER" id="PTHR31508">
    <property type="entry name" value="PROTEIN PITCHFORK"/>
    <property type="match status" value="1"/>
</dbReference>
<feature type="region of interest" description="Disordered" evidence="1">
    <location>
        <begin position="333"/>
        <end position="366"/>
    </location>
</feature>
<feature type="region of interest" description="Disordered" evidence="1">
    <location>
        <begin position="441"/>
        <end position="465"/>
    </location>
</feature>
<evidence type="ECO:0000313" key="2">
    <source>
        <dbReference type="EMBL" id="CAG9332805.1"/>
    </source>
</evidence>
<feature type="region of interest" description="Disordered" evidence="1">
    <location>
        <begin position="250"/>
        <end position="284"/>
    </location>
</feature>
<name>A0AAU9KB21_9CILI</name>
<dbReference type="PANTHER" id="PTHR31508:SF2">
    <property type="entry name" value="PROTEIN PITCHFORK"/>
    <property type="match status" value="1"/>
</dbReference>
<sequence>MAFVSRAERKLDYTNNAATNVGPGAYMGHSQYRSAKGYAPFSSTTERDIHKVFGQNNAPGPGSYSNPELQATSVSKTQQSTDQWGQPKPSGPFASKNERFKAKKGDLAPGPGSYNLAPDWGSQKRIQQKQEWTAINWMRIPSAPSIPAQHQAFGYDETSNGELIMQKNPEKVYEGTVKDSVGPGQYNAKDPREVFVSKGTAWHKSQSKRDLYSAPPTGTLIGPGSYSESKLNIAPMYKFKPSAAFASVTKRTSYIPEPGRQTSTDDNDESEDEGGEEGIPGPGYYYNEENISSFKPAKVPRNLQYFGSKSIRFKSQGPPSSLGPGYYGDLRKPIAQKRPGDSKAPFSSTKTRFQHSVDPNPGPGSYKNDDIGEKLQKKVWGRQGVFGSTERRFAPAKNQETPGPGYYPPDAHNRVGLHNSALHKPSSVFTSKAARDAVLKPTETPAPGTYEIPSSIGAKRSPTSPTHPLLTHINEVSKKTVGFNSQADRFRQNQEAIKDPLGPGTYDVVEPRKGAHAIPNKVFIARADRFNEEKKPAEFPGPGAYYEEHNEETWNKRSFNILFSELT</sequence>
<gene>
    <name evidence="2" type="ORF">BSTOLATCC_MIC57094</name>
</gene>
<accession>A0AAU9KB21</accession>
<proteinExistence type="predicted"/>
<reference evidence="2" key="1">
    <citation type="submission" date="2021-09" db="EMBL/GenBank/DDBJ databases">
        <authorList>
            <consortium name="AG Swart"/>
            <person name="Singh M."/>
            <person name="Singh A."/>
            <person name="Seah K."/>
            <person name="Emmerich C."/>
        </authorList>
    </citation>
    <scope>NUCLEOTIDE SEQUENCE</scope>
    <source>
        <strain evidence="2">ATCC30299</strain>
    </source>
</reference>
<dbReference type="InterPro" id="IPR010736">
    <property type="entry name" value="SHIPPO-rpt"/>
</dbReference>
<keyword evidence="3" id="KW-1185">Reference proteome</keyword>
<feature type="compositionally biased region" description="Acidic residues" evidence="1">
    <location>
        <begin position="265"/>
        <end position="276"/>
    </location>
</feature>
<evidence type="ECO:0008006" key="4">
    <source>
        <dbReference type="Google" id="ProtNLM"/>
    </source>
</evidence>
<comment type="caution">
    <text evidence="2">The sequence shown here is derived from an EMBL/GenBank/DDBJ whole genome shotgun (WGS) entry which is preliminary data.</text>
</comment>
<dbReference type="Pfam" id="PF07004">
    <property type="entry name" value="SHIPPO-rpt"/>
    <property type="match status" value="6"/>
</dbReference>
<dbReference type="GO" id="GO:0031344">
    <property type="term" value="P:regulation of cell projection organization"/>
    <property type="evidence" value="ECO:0007669"/>
    <property type="project" value="TreeGrafter"/>
</dbReference>
<protein>
    <recommendedName>
        <fullName evidence="4">Sperm-tail PG-rich repeat-containing protein 2</fullName>
    </recommendedName>
</protein>
<dbReference type="EMBL" id="CAJZBQ010000055">
    <property type="protein sequence ID" value="CAG9332805.1"/>
    <property type="molecule type" value="Genomic_DNA"/>
</dbReference>
<evidence type="ECO:0000256" key="1">
    <source>
        <dbReference type="SAM" id="MobiDB-lite"/>
    </source>
</evidence>
<feature type="region of interest" description="Disordered" evidence="1">
    <location>
        <begin position="54"/>
        <end position="96"/>
    </location>
</feature>